<dbReference type="InterPro" id="IPR058323">
    <property type="entry name" value="DUF8010"/>
</dbReference>
<proteinExistence type="predicted"/>
<evidence type="ECO:0000259" key="1">
    <source>
        <dbReference type="Pfam" id="PF26035"/>
    </source>
</evidence>
<organism evidence="4 6">
    <name type="scientific">Agreia bicolorata</name>
    <dbReference type="NCBI Taxonomy" id="110935"/>
    <lineage>
        <taxon>Bacteria</taxon>
        <taxon>Bacillati</taxon>
        <taxon>Actinomycetota</taxon>
        <taxon>Actinomycetes</taxon>
        <taxon>Micrococcales</taxon>
        <taxon>Microbacteriaceae</taxon>
        <taxon>Agreia</taxon>
    </lineage>
</organism>
<dbReference type="Pfam" id="PF26035">
    <property type="entry name" value="DUF8010"/>
    <property type="match status" value="1"/>
</dbReference>
<gene>
    <name evidence="4" type="ORF">SAMN06295879_3221</name>
    <name evidence="3" type="ORF">TZ00_14900</name>
</gene>
<dbReference type="EMBL" id="FUYG01000009">
    <property type="protein sequence ID" value="SKB01253.1"/>
    <property type="molecule type" value="Genomic_DNA"/>
</dbReference>
<evidence type="ECO:0000259" key="2">
    <source>
        <dbReference type="Pfam" id="PF26572"/>
    </source>
</evidence>
<reference evidence="4" key="3">
    <citation type="submission" date="2017-02" db="EMBL/GenBank/DDBJ databases">
        <authorList>
            <person name="Peterson S.W."/>
        </authorList>
    </citation>
    <scope>NUCLEOTIDE SEQUENCE [LARGE SCALE GENOMIC DNA]</scope>
    <source>
        <strain evidence="4">VKM Ac-2052</strain>
    </source>
</reference>
<dbReference type="RefSeq" id="WP_044442900.1">
    <property type="nucleotide sequence ID" value="NZ_FUYG01000009.1"/>
</dbReference>
<evidence type="ECO:0000313" key="5">
    <source>
        <dbReference type="Proteomes" id="UP000032503"/>
    </source>
</evidence>
<evidence type="ECO:0000313" key="4">
    <source>
        <dbReference type="EMBL" id="SKB01253.1"/>
    </source>
</evidence>
<dbReference type="Proteomes" id="UP000189735">
    <property type="component" value="Unassembled WGS sequence"/>
</dbReference>
<dbReference type="AlphaFoldDB" id="A0A1T4YHR9"/>
<dbReference type="InterPro" id="IPR058498">
    <property type="entry name" value="DUF8185"/>
</dbReference>
<keyword evidence="5" id="KW-1185">Reference proteome</keyword>
<reference evidence="3" key="2">
    <citation type="submission" date="2015-02" db="EMBL/GenBank/DDBJ databases">
        <authorList>
            <person name="Vasilyev I.Y."/>
            <person name="Siniagina M.N."/>
            <person name="Malanin S.Y."/>
            <person name="Boulygina E.A."/>
            <person name="Grygoryeva T.V."/>
            <person name="Yarullina D.R."/>
            <person name="Ilinskaya O.N."/>
        </authorList>
    </citation>
    <scope>NUCLEOTIDE SEQUENCE</scope>
    <source>
        <strain evidence="3">VKM Ac-1804</strain>
    </source>
</reference>
<dbReference type="EMBL" id="JYFC01000007">
    <property type="protein sequence ID" value="KJC63373.1"/>
    <property type="molecule type" value="Genomic_DNA"/>
</dbReference>
<dbReference type="Pfam" id="PF26572">
    <property type="entry name" value="DUF8185"/>
    <property type="match status" value="1"/>
</dbReference>
<feature type="domain" description="DUF8010" evidence="1">
    <location>
        <begin position="3"/>
        <end position="87"/>
    </location>
</feature>
<dbReference type="Proteomes" id="UP000032503">
    <property type="component" value="Unassembled WGS sequence"/>
</dbReference>
<sequence>MVQSFALVDSPSLGDLKVFLGRSARLDQGGVRLIGGSGVLAVYAPVLHPRGLLDDAPTVLGLRTFALAESASFDVVVSARQMLDRLALLSVTVNLDDGPIAVLIPPPESSPAWVGISPPRGGWSAAGEVAAPVLEAAARSGVAEVAAALPNDAGEQLVHKIRAEVWGRPIPDVVPPIPAGVGLAADSLGFLRTDEPARILVSGAWTRVSTRRGHVLTR</sequence>
<reference evidence="6" key="4">
    <citation type="submission" date="2017-02" db="EMBL/GenBank/DDBJ databases">
        <authorList>
            <person name="Varghese N."/>
            <person name="Submissions S."/>
        </authorList>
    </citation>
    <scope>NUCLEOTIDE SEQUENCE [LARGE SCALE GENOMIC DNA]</scope>
    <source>
        <strain evidence="6">VKM Ac-2052</strain>
    </source>
</reference>
<feature type="domain" description="DUF8185" evidence="2">
    <location>
        <begin position="118"/>
        <end position="218"/>
    </location>
</feature>
<protein>
    <submittedName>
        <fullName evidence="4">Uncharacterized protein</fullName>
    </submittedName>
</protein>
<accession>A0A1T4YHR9</accession>
<name>A0A1T4YHR9_9MICO</name>
<evidence type="ECO:0000313" key="6">
    <source>
        <dbReference type="Proteomes" id="UP000189735"/>
    </source>
</evidence>
<evidence type="ECO:0000313" key="3">
    <source>
        <dbReference type="EMBL" id="KJC63373.1"/>
    </source>
</evidence>
<reference evidence="3 5" key="1">
    <citation type="journal article" date="2001" name="Int. J. Syst. Evol. Microbiol.">
        <title>Agreia bicolorata gen. nov., sp. nov., to accommodate actinobacteria isolated from narrow reed grass infected by the nematode Heteroanguina graminophila.</title>
        <authorList>
            <person name="Evtushenko L.I."/>
            <person name="Dorofeeva L.V."/>
            <person name="Dobrovolskaya T.G."/>
            <person name="Streshinskaya G.M."/>
            <person name="Subbotin S.A."/>
            <person name="Tiedje J.M."/>
        </authorList>
    </citation>
    <scope>NUCLEOTIDE SEQUENCE [LARGE SCALE GENOMIC DNA]</scope>
    <source>
        <strain evidence="3 5">VKM Ac-1804</strain>
    </source>
</reference>